<dbReference type="GO" id="GO:0007165">
    <property type="term" value="P:signal transduction"/>
    <property type="evidence" value="ECO:0007669"/>
    <property type="project" value="UniProtKB-KW"/>
</dbReference>
<dbReference type="PANTHER" id="PTHR21137:SF35">
    <property type="entry name" value="ODORANT RECEPTOR 19A-RELATED"/>
    <property type="match status" value="1"/>
</dbReference>
<keyword evidence="3" id="KW-0716">Sensory transduction</keyword>
<keyword evidence="8" id="KW-0675">Receptor</keyword>
<reference evidence="12" key="1">
    <citation type="submission" date="2025-08" db="UniProtKB">
        <authorList>
            <consortium name="RefSeq"/>
        </authorList>
    </citation>
    <scope>IDENTIFICATION</scope>
    <source>
        <strain evidence="12">USDA-PBARC FA_bdor</strain>
        <tissue evidence="12">Whole organism</tissue>
    </source>
</reference>
<dbReference type="GeneID" id="105264044"/>
<protein>
    <submittedName>
        <fullName evidence="12">Odorant receptor 30a-like</fullName>
    </submittedName>
</protein>
<dbReference type="PANTHER" id="PTHR21137">
    <property type="entry name" value="ODORANT RECEPTOR"/>
    <property type="match status" value="1"/>
</dbReference>
<gene>
    <name evidence="12" type="primary">LOC105264044</name>
</gene>
<keyword evidence="11" id="KW-1185">Reference proteome</keyword>
<dbReference type="AlphaFoldDB" id="A0A9R1TWS3"/>
<comment type="subcellular location">
    <subcellularLocation>
        <location evidence="1">Cell membrane</location>
        <topology evidence="1">Multi-pass membrane protein</topology>
    </subcellularLocation>
</comment>
<feature type="transmembrane region" description="Helical" evidence="10">
    <location>
        <begin position="94"/>
        <end position="115"/>
    </location>
</feature>
<evidence type="ECO:0000256" key="5">
    <source>
        <dbReference type="ARBA" id="ARBA00022725"/>
    </source>
</evidence>
<keyword evidence="4 10" id="KW-0812">Transmembrane</keyword>
<dbReference type="OrthoDB" id="8185860at2759"/>
<dbReference type="GO" id="GO:0005549">
    <property type="term" value="F:odorant binding"/>
    <property type="evidence" value="ECO:0007669"/>
    <property type="project" value="InterPro"/>
</dbReference>
<dbReference type="KEGG" id="fas:105264044"/>
<evidence type="ECO:0000313" key="11">
    <source>
        <dbReference type="Proteomes" id="UP000694866"/>
    </source>
</evidence>
<dbReference type="Proteomes" id="UP000694866">
    <property type="component" value="Unplaced"/>
</dbReference>
<dbReference type="Pfam" id="PF02949">
    <property type="entry name" value="7tm_6"/>
    <property type="match status" value="1"/>
</dbReference>
<accession>A0A9R1TWS3</accession>
<keyword evidence="5" id="KW-0552">Olfaction</keyword>
<proteinExistence type="predicted"/>
<dbReference type="GO" id="GO:0004984">
    <property type="term" value="F:olfactory receptor activity"/>
    <property type="evidence" value="ECO:0007669"/>
    <property type="project" value="InterPro"/>
</dbReference>
<evidence type="ECO:0000256" key="7">
    <source>
        <dbReference type="ARBA" id="ARBA00023136"/>
    </source>
</evidence>
<evidence type="ECO:0000256" key="2">
    <source>
        <dbReference type="ARBA" id="ARBA00022475"/>
    </source>
</evidence>
<keyword evidence="9" id="KW-0807">Transducer</keyword>
<feature type="transmembrane region" description="Helical" evidence="10">
    <location>
        <begin position="6"/>
        <end position="27"/>
    </location>
</feature>
<keyword evidence="2" id="KW-1003">Cell membrane</keyword>
<evidence type="ECO:0000256" key="8">
    <source>
        <dbReference type="ARBA" id="ARBA00023170"/>
    </source>
</evidence>
<evidence type="ECO:0000256" key="10">
    <source>
        <dbReference type="SAM" id="Phobius"/>
    </source>
</evidence>
<dbReference type="RefSeq" id="XP_011298921.1">
    <property type="nucleotide sequence ID" value="XM_011300619.1"/>
</dbReference>
<keyword evidence="6 10" id="KW-1133">Transmembrane helix</keyword>
<evidence type="ECO:0000256" key="3">
    <source>
        <dbReference type="ARBA" id="ARBA00022606"/>
    </source>
</evidence>
<evidence type="ECO:0000256" key="1">
    <source>
        <dbReference type="ARBA" id="ARBA00004651"/>
    </source>
</evidence>
<feature type="transmembrane region" description="Helical" evidence="10">
    <location>
        <begin position="121"/>
        <end position="141"/>
    </location>
</feature>
<dbReference type="InterPro" id="IPR004117">
    <property type="entry name" value="7tm6_olfct_rcpt"/>
</dbReference>
<evidence type="ECO:0000256" key="4">
    <source>
        <dbReference type="ARBA" id="ARBA00022692"/>
    </source>
</evidence>
<keyword evidence="7 10" id="KW-0472">Membrane</keyword>
<evidence type="ECO:0000256" key="6">
    <source>
        <dbReference type="ARBA" id="ARBA00022989"/>
    </source>
</evidence>
<dbReference type="GO" id="GO:0005886">
    <property type="term" value="C:plasma membrane"/>
    <property type="evidence" value="ECO:0007669"/>
    <property type="project" value="UniProtKB-SubCell"/>
</dbReference>
<name>A0A9R1TWS3_9HYME</name>
<evidence type="ECO:0000256" key="9">
    <source>
        <dbReference type="ARBA" id="ARBA00023224"/>
    </source>
</evidence>
<sequence>MSFGLYLMYYYATFIGIAVAALMYVGCDGFMFNVALHVCGQFEVLNTSVEEWSDVSNYLEQRQIIGEYCKRHDRLLRLNSQTAHLVKSIILCDLFSNAFLICISGMAIVINIRIGNAEKDIVTLAIRIFICYVGIFMYSYVGEILYSQAQKLRISIYNCPWYNMPVSIAKDINFIIMRSNSICTLTAGGVYVMNLESFKNITKLIFSYFSVLKLMFE</sequence>
<evidence type="ECO:0000313" key="12">
    <source>
        <dbReference type="RefSeq" id="XP_011298921.1"/>
    </source>
</evidence>
<organism evidence="11 12">
    <name type="scientific">Fopius arisanus</name>
    <dbReference type="NCBI Taxonomy" id="64838"/>
    <lineage>
        <taxon>Eukaryota</taxon>
        <taxon>Metazoa</taxon>
        <taxon>Ecdysozoa</taxon>
        <taxon>Arthropoda</taxon>
        <taxon>Hexapoda</taxon>
        <taxon>Insecta</taxon>
        <taxon>Pterygota</taxon>
        <taxon>Neoptera</taxon>
        <taxon>Endopterygota</taxon>
        <taxon>Hymenoptera</taxon>
        <taxon>Apocrita</taxon>
        <taxon>Ichneumonoidea</taxon>
        <taxon>Braconidae</taxon>
        <taxon>Opiinae</taxon>
        <taxon>Fopius</taxon>
    </lineage>
</organism>